<evidence type="ECO:0000313" key="2">
    <source>
        <dbReference type="Proteomes" id="UP000054776"/>
    </source>
</evidence>
<reference evidence="1 2" key="1">
    <citation type="submission" date="2015-01" db="EMBL/GenBank/DDBJ databases">
        <title>Evolution of Trichinella species and genotypes.</title>
        <authorList>
            <person name="Korhonen P.K."/>
            <person name="Edoardo P."/>
            <person name="Giuseppe L.R."/>
            <person name="Gasser R.B."/>
        </authorList>
    </citation>
    <scope>NUCLEOTIDE SEQUENCE [LARGE SCALE GENOMIC DNA]</scope>
    <source>
        <strain evidence="1">ISS3</strain>
    </source>
</reference>
<dbReference type="EMBL" id="JYDH01002199">
    <property type="protein sequence ID" value="KRY17122.1"/>
    <property type="molecule type" value="Genomic_DNA"/>
</dbReference>
<accession>A0A0V0ZXG4</accession>
<proteinExistence type="predicted"/>
<organism evidence="1 2">
    <name type="scientific">Trichinella spiralis</name>
    <name type="common">Trichina worm</name>
    <dbReference type="NCBI Taxonomy" id="6334"/>
    <lineage>
        <taxon>Eukaryota</taxon>
        <taxon>Metazoa</taxon>
        <taxon>Ecdysozoa</taxon>
        <taxon>Nematoda</taxon>
        <taxon>Enoplea</taxon>
        <taxon>Dorylaimia</taxon>
        <taxon>Trichinellida</taxon>
        <taxon>Trichinellidae</taxon>
        <taxon>Trichinella</taxon>
    </lineage>
</organism>
<evidence type="ECO:0000313" key="1">
    <source>
        <dbReference type="EMBL" id="KRY17122.1"/>
    </source>
</evidence>
<dbReference type="OrthoDB" id="5921244at2759"/>
<comment type="caution">
    <text evidence="1">The sequence shown here is derived from an EMBL/GenBank/DDBJ whole genome shotgun (WGS) entry which is preliminary data.</text>
</comment>
<dbReference type="AlphaFoldDB" id="A0A0V0ZXG4"/>
<protein>
    <submittedName>
        <fullName evidence="1">Uncharacterized protein</fullName>
    </submittedName>
</protein>
<sequence>MALSIVCLVVVSPNEFVYICGDVDKITQLETTDSQKALFIEKLTSLY</sequence>
<name>A0A0V0ZXG4_TRISP</name>
<dbReference type="InParanoid" id="A0A0V0ZXG4"/>
<gene>
    <name evidence="1" type="ORF">T01_1571</name>
</gene>
<keyword evidence="2" id="KW-1185">Reference proteome</keyword>
<dbReference type="Proteomes" id="UP000054776">
    <property type="component" value="Unassembled WGS sequence"/>
</dbReference>